<protein>
    <submittedName>
        <fullName evidence="1">DUF5999 family protein</fullName>
    </submittedName>
</protein>
<reference evidence="1 2" key="1">
    <citation type="submission" date="2023-02" db="EMBL/GenBank/DDBJ databases">
        <title>Streptomyces sp. SCA4-21 with antifungal activity against Fusarium oxysporum f. sp. cubense, Streptomyces sp. SCA2-17 with antifungal activity against Fusarium oxysporum f. sp. cubense.</title>
        <authorList>
            <person name="Qi D."/>
        </authorList>
    </citation>
    <scope>NUCLEOTIDE SEQUENCE [LARGE SCALE GENOMIC DNA]</scope>
    <source>
        <strain evidence="1 2">SCA4-21</strain>
    </source>
</reference>
<dbReference type="Pfam" id="PF19462">
    <property type="entry name" value="DUF5999"/>
    <property type="match status" value="1"/>
</dbReference>
<organism evidence="1 2">
    <name type="scientific">Streptomyces luomodiensis</name>
    <dbReference type="NCBI Taxonomy" id="3026192"/>
    <lineage>
        <taxon>Bacteria</taxon>
        <taxon>Bacillati</taxon>
        <taxon>Actinomycetota</taxon>
        <taxon>Actinomycetes</taxon>
        <taxon>Kitasatosporales</taxon>
        <taxon>Streptomycetaceae</taxon>
        <taxon>Streptomyces</taxon>
    </lineage>
</organism>
<keyword evidence="2" id="KW-1185">Reference proteome</keyword>
<evidence type="ECO:0000313" key="2">
    <source>
        <dbReference type="Proteomes" id="UP001305606"/>
    </source>
</evidence>
<gene>
    <name evidence="1" type="ORF">PS467_03605</name>
</gene>
<dbReference type="InterPro" id="IPR046041">
    <property type="entry name" value="DUF5999"/>
</dbReference>
<dbReference type="EMBL" id="CP117522">
    <property type="protein sequence ID" value="WNE94479.1"/>
    <property type="molecule type" value="Genomic_DNA"/>
</dbReference>
<dbReference type="Proteomes" id="UP001305606">
    <property type="component" value="Chromosome"/>
</dbReference>
<evidence type="ECO:0000313" key="1">
    <source>
        <dbReference type="EMBL" id="WNE94479.1"/>
    </source>
</evidence>
<proteinExistence type="predicted"/>
<sequence>MCLHQPPCPPADTPDHESARVLATHPEQRWSLLRKGVVVFADTGGLLPDGRVLPAPRIRSGQSA</sequence>
<dbReference type="RefSeq" id="WP_311033939.1">
    <property type="nucleotide sequence ID" value="NZ_CP117522.1"/>
</dbReference>
<accession>A0ABY9UX96</accession>
<name>A0ABY9UX96_9ACTN</name>